<dbReference type="Proteomes" id="UP000002350">
    <property type="component" value="Chromosome"/>
</dbReference>
<accession>D4ZFS1</accession>
<dbReference type="InterPro" id="IPR012093">
    <property type="entry name" value="Pirin"/>
</dbReference>
<dbReference type="Gene3D" id="2.60.120.10">
    <property type="entry name" value="Jelly Rolls"/>
    <property type="match status" value="1"/>
</dbReference>
<evidence type="ECO:0000313" key="4">
    <source>
        <dbReference type="EMBL" id="BAJ00520.1"/>
    </source>
</evidence>
<name>D4ZFS1_SHEVD</name>
<evidence type="ECO:0000259" key="3">
    <source>
        <dbReference type="Pfam" id="PF02678"/>
    </source>
</evidence>
<gene>
    <name evidence="4" type="ordered locus">SVI_0549</name>
</gene>
<dbReference type="RefSeq" id="WP_013049833.1">
    <property type="nucleotide sequence ID" value="NC_014012.1"/>
</dbReference>
<dbReference type="PANTHER" id="PTHR43212">
    <property type="entry name" value="QUERCETIN 2,3-DIOXYGENASE"/>
    <property type="match status" value="1"/>
</dbReference>
<dbReference type="AlphaFoldDB" id="D4ZFS1"/>
<dbReference type="STRING" id="637905.SVI_0549"/>
<dbReference type="eggNOG" id="COG1741">
    <property type="taxonomic scope" value="Bacteria"/>
</dbReference>
<comment type="similarity">
    <text evidence="1 2">Belongs to the pirin family.</text>
</comment>
<organism evidence="4 5">
    <name type="scientific">Shewanella violacea (strain JCM 10179 / CIP 106290 / LMG 19151 / DSS12)</name>
    <dbReference type="NCBI Taxonomy" id="637905"/>
    <lineage>
        <taxon>Bacteria</taxon>
        <taxon>Pseudomonadati</taxon>
        <taxon>Pseudomonadota</taxon>
        <taxon>Gammaproteobacteria</taxon>
        <taxon>Alteromonadales</taxon>
        <taxon>Shewanellaceae</taxon>
        <taxon>Shewanella</taxon>
    </lineage>
</organism>
<dbReference type="Pfam" id="PF02678">
    <property type="entry name" value="Pirin"/>
    <property type="match status" value="1"/>
</dbReference>
<dbReference type="HOGENOM" id="CLU_1213997_0_0_6"/>
<dbReference type="EMBL" id="AP011177">
    <property type="protein sequence ID" value="BAJ00520.1"/>
    <property type="molecule type" value="Genomic_DNA"/>
</dbReference>
<keyword evidence="5" id="KW-1185">Reference proteome</keyword>
<dbReference type="SUPFAM" id="SSF51182">
    <property type="entry name" value="RmlC-like cupins"/>
    <property type="match status" value="1"/>
</dbReference>
<sequence>MEILTKSDLREGGFAGLKEHQFVMDKKAFGPNRNPQAWDGLGNFVYLADARFMPKGETRMHGHKEVDVISVMVRGRINHEGSLEHGQMMNAKQAQVQRAGGEGFSHNEVNPDSEENQMIQLWVLPDRQGEKAGYKLYSPKIGELTRIYGGEIEQDQTFDSHTLISVANLETGHSVEQATASLVYVSDGEVEIDGARIEAGTLVRSHGFTLVALTCAQVIVIHES</sequence>
<proteinExistence type="inferred from homology"/>
<dbReference type="InterPro" id="IPR003829">
    <property type="entry name" value="Pirin_N_dom"/>
</dbReference>
<dbReference type="OrthoDB" id="321327at2"/>
<dbReference type="PANTHER" id="PTHR43212:SF3">
    <property type="entry name" value="QUERCETIN 2,3-DIOXYGENASE"/>
    <property type="match status" value="1"/>
</dbReference>
<evidence type="ECO:0000313" key="5">
    <source>
        <dbReference type="Proteomes" id="UP000002350"/>
    </source>
</evidence>
<feature type="domain" description="Pirin N-terminal" evidence="3">
    <location>
        <begin position="55"/>
        <end position="123"/>
    </location>
</feature>
<dbReference type="KEGG" id="svo:SVI_0549"/>
<protein>
    <submittedName>
        <fullName evidence="4">Pirin-related protein</fullName>
    </submittedName>
</protein>
<reference evidence="5" key="1">
    <citation type="journal article" date="2010" name="Mol. Biosyst.">
        <title>Complete genome sequence and comparative analysis of Shewanella violacea, a psychrophilic and piezophilic bacterium from deep sea floor sediments.</title>
        <authorList>
            <person name="Aono E."/>
            <person name="Baba T."/>
            <person name="Ara T."/>
            <person name="Nishi T."/>
            <person name="Nakamichi T."/>
            <person name="Inamoto E."/>
            <person name="Toyonaga H."/>
            <person name="Hasegawa M."/>
            <person name="Takai Y."/>
            <person name="Okumura Y."/>
            <person name="Baba M."/>
            <person name="Tomita M."/>
            <person name="Kato C."/>
            <person name="Oshima T."/>
            <person name="Nakasone K."/>
            <person name="Mori H."/>
        </authorList>
    </citation>
    <scope>NUCLEOTIDE SEQUENCE [LARGE SCALE GENOMIC DNA]</scope>
    <source>
        <strain evidence="5">JCM 10179 / CIP 106290 / LMG 19151 / DSS12</strain>
    </source>
</reference>
<dbReference type="InterPro" id="IPR014710">
    <property type="entry name" value="RmlC-like_jellyroll"/>
</dbReference>
<dbReference type="InterPro" id="IPR011051">
    <property type="entry name" value="RmlC_Cupin_sf"/>
</dbReference>
<evidence type="ECO:0000256" key="1">
    <source>
        <dbReference type="ARBA" id="ARBA00008416"/>
    </source>
</evidence>
<evidence type="ECO:0000256" key="2">
    <source>
        <dbReference type="RuleBase" id="RU003457"/>
    </source>
</evidence>